<dbReference type="Pfam" id="PF00883">
    <property type="entry name" value="Peptidase_M17"/>
    <property type="match status" value="1"/>
</dbReference>
<comment type="similarity">
    <text evidence="3 8">Belongs to the peptidase M17 family.</text>
</comment>
<keyword evidence="8" id="KW-0963">Cytoplasm</keyword>
<feature type="binding site" evidence="8">
    <location>
        <position position="247"/>
    </location>
    <ligand>
        <name>Mn(2+)</name>
        <dbReference type="ChEBI" id="CHEBI:29035"/>
        <label>1</label>
    </ligand>
</feature>
<evidence type="ECO:0000259" key="9">
    <source>
        <dbReference type="PROSITE" id="PS00631"/>
    </source>
</evidence>
<dbReference type="PROSITE" id="PS00631">
    <property type="entry name" value="CYTOSOL_AP"/>
    <property type="match status" value="1"/>
</dbReference>
<feature type="domain" description="Cytosol aminopeptidase" evidence="9">
    <location>
        <begin position="322"/>
        <end position="329"/>
    </location>
</feature>
<dbReference type="Gene3D" id="3.40.220.10">
    <property type="entry name" value="Leucine Aminopeptidase, subunit E, domain 1"/>
    <property type="match status" value="1"/>
</dbReference>
<comment type="subcellular location">
    <subcellularLocation>
        <location evidence="8">Cytoplasm</location>
    </subcellularLocation>
</comment>
<dbReference type="InterPro" id="IPR023042">
    <property type="entry name" value="Peptidase_M17_leu_NH2_pept"/>
</dbReference>
<comment type="catalytic activity">
    <reaction evidence="2 8">
        <text>Release of an N-terminal amino acid, preferentially leucine, but not glutamic or aspartic acids.</text>
        <dbReference type="EC" id="3.4.11.10"/>
    </reaction>
</comment>
<dbReference type="GO" id="GO:0070006">
    <property type="term" value="F:metalloaminopeptidase activity"/>
    <property type="evidence" value="ECO:0007669"/>
    <property type="project" value="InterPro"/>
</dbReference>
<accession>A0A074V8C7</accession>
<dbReference type="AlphaFoldDB" id="A0A074V8C7"/>
<feature type="active site" evidence="8">
    <location>
        <position position="328"/>
    </location>
</feature>
<evidence type="ECO:0000256" key="2">
    <source>
        <dbReference type="ARBA" id="ARBA00000967"/>
    </source>
</evidence>
<comment type="caution">
    <text evidence="10">The sequence shown here is derived from an EMBL/GenBank/DDBJ whole genome shotgun (WGS) entry which is preliminary data.</text>
</comment>
<dbReference type="GO" id="GO:0030145">
    <property type="term" value="F:manganese ion binding"/>
    <property type="evidence" value="ECO:0007669"/>
    <property type="project" value="UniProtKB-UniRule"/>
</dbReference>
<comment type="catalytic activity">
    <reaction evidence="1 8">
        <text>Release of an N-terminal amino acid, Xaa-|-Yaa-, in which Xaa is preferably Leu, but may be other amino acids including Pro although not Arg or Lys, and Yaa may be Pro. Amino acid amides and methyl esters are also readily hydrolyzed, but rates on arylamides are exceedingly low.</text>
        <dbReference type="EC" id="3.4.11.1"/>
    </reaction>
</comment>
<feature type="binding site" evidence="8">
    <location>
        <position position="247"/>
    </location>
    <ligand>
        <name>Mn(2+)</name>
        <dbReference type="ChEBI" id="CHEBI:29035"/>
        <label>2</label>
    </ligand>
</feature>
<dbReference type="GO" id="GO:0006508">
    <property type="term" value="P:proteolysis"/>
    <property type="evidence" value="ECO:0007669"/>
    <property type="project" value="UniProtKB-KW"/>
</dbReference>
<comment type="function">
    <text evidence="8">Presumably involved in the processing and regular turnover of intracellular proteins. Catalyzes the removal of unsubstituted N-terminal amino acids from various peptides.</text>
</comment>
<dbReference type="GO" id="GO:0005737">
    <property type="term" value="C:cytoplasm"/>
    <property type="evidence" value="ECO:0007669"/>
    <property type="project" value="UniProtKB-SubCell"/>
</dbReference>
<evidence type="ECO:0000256" key="5">
    <source>
        <dbReference type="ARBA" id="ARBA00022670"/>
    </source>
</evidence>
<evidence type="ECO:0000256" key="1">
    <source>
        <dbReference type="ARBA" id="ARBA00000135"/>
    </source>
</evidence>
<sequence>MEFSINAEQLQPQNNSSLLFVYCKESKPEQHLANTLLTQLQQQQKDFIATHTVKNEFLQALAVVNIDKDDYASIQKLAAKAASWSKEQSSLNIDLSKLPEILAQKWVQAFTIAVGEAVYCFDKFKKDSKPVLLEKINYQTVYPVNNHLSKAEAIIYGMNICKDLGNAPGNICTPAYLASSAAKIANDLGASARIINETEIQGMGMNALLSVAQGSTAGAYLIELQYHGASNTEDKPVVLVGKGITFDSGGISLKPGAAMDEMKFDMCGAASVIGTFAAAVKLKLPLNLVAIIPTCENMPSGNAVKPGDIVQAMNGLNIEVLNTDAEGRLILCDALTYAERFQPKAVIDVATLTGACIIALGHVAQGVLGNNQQLIDHLLQAADSINDKTWQLPLFEEYKEQLKSNFADLQNIGGRPAGTITAAAFLSYFTESYCWAHLDIAGTAWNSGNNKGATGRPVPLLLEYLIQQS</sequence>
<dbReference type="EC" id="3.4.11.1" evidence="8"/>
<name>A0A074V8C7_9NEIS</name>
<dbReference type="SUPFAM" id="SSF52949">
    <property type="entry name" value="Macro domain-like"/>
    <property type="match status" value="1"/>
</dbReference>
<dbReference type="MEROPS" id="M17.003"/>
<evidence type="ECO:0000256" key="8">
    <source>
        <dbReference type="HAMAP-Rule" id="MF_00181"/>
    </source>
</evidence>
<evidence type="ECO:0000313" key="10">
    <source>
        <dbReference type="EMBL" id="KEQ00132.1"/>
    </source>
</evidence>
<dbReference type="NCBIfam" id="NF002074">
    <property type="entry name" value="PRK00913.1-4"/>
    <property type="match status" value="1"/>
</dbReference>
<dbReference type="CDD" id="cd00433">
    <property type="entry name" value="Peptidase_M17"/>
    <property type="match status" value="1"/>
</dbReference>
<dbReference type="Gene3D" id="3.40.630.10">
    <property type="entry name" value="Zn peptidases"/>
    <property type="match status" value="1"/>
</dbReference>
<keyword evidence="6 8" id="KW-0378">Hydrolase</keyword>
<protein>
    <recommendedName>
        <fullName evidence="8">Probable cytosol aminopeptidase</fullName>
        <ecNumber evidence="8">3.4.11.1</ecNumber>
    </recommendedName>
    <alternativeName>
        <fullName evidence="8">Leucine aminopeptidase</fullName>
        <shortName evidence="8">LAP</shortName>
        <ecNumber evidence="8">3.4.11.10</ecNumber>
    </alternativeName>
    <alternativeName>
        <fullName evidence="8">Leucyl aminopeptidase</fullName>
    </alternativeName>
</protein>
<keyword evidence="5 8" id="KW-0645">Protease</keyword>
<gene>
    <name evidence="8" type="primary">pepA</name>
    <name evidence="10" type="ORF">SASC598J21_020150</name>
</gene>
<dbReference type="Proteomes" id="UP000027644">
    <property type="component" value="Unassembled WGS sequence"/>
</dbReference>
<dbReference type="PRINTS" id="PR00481">
    <property type="entry name" value="LAMNOPPTDASE"/>
</dbReference>
<dbReference type="SUPFAM" id="SSF53187">
    <property type="entry name" value="Zn-dependent exopeptidases"/>
    <property type="match status" value="1"/>
</dbReference>
<proteinExistence type="inferred from homology"/>
<dbReference type="EC" id="3.4.11.10" evidence="8"/>
<evidence type="ECO:0000256" key="7">
    <source>
        <dbReference type="ARBA" id="ARBA00023211"/>
    </source>
</evidence>
<dbReference type="InterPro" id="IPR000819">
    <property type="entry name" value="Peptidase_M17_C"/>
</dbReference>
<dbReference type="InterPro" id="IPR043472">
    <property type="entry name" value="Macro_dom-like"/>
</dbReference>
<keyword evidence="8" id="KW-0479">Metal-binding</keyword>
<feature type="binding site" evidence="8">
    <location>
        <position position="326"/>
    </location>
    <ligand>
        <name>Mn(2+)</name>
        <dbReference type="ChEBI" id="CHEBI:29035"/>
        <label>1</label>
    </ligand>
</feature>
<evidence type="ECO:0000256" key="3">
    <source>
        <dbReference type="ARBA" id="ARBA00009528"/>
    </source>
</evidence>
<dbReference type="PANTHER" id="PTHR11963">
    <property type="entry name" value="LEUCINE AMINOPEPTIDASE-RELATED"/>
    <property type="match status" value="1"/>
</dbReference>
<comment type="cofactor">
    <cofactor evidence="8">
        <name>Mn(2+)</name>
        <dbReference type="ChEBI" id="CHEBI:29035"/>
    </cofactor>
    <text evidence="8">Binds 2 manganese ions per subunit.</text>
</comment>
<feature type="binding site" evidence="8">
    <location>
        <position position="326"/>
    </location>
    <ligand>
        <name>Mn(2+)</name>
        <dbReference type="ChEBI" id="CHEBI:29035"/>
        <label>2</label>
    </ligand>
</feature>
<feature type="binding site" evidence="8">
    <location>
        <position position="324"/>
    </location>
    <ligand>
        <name>Mn(2+)</name>
        <dbReference type="ChEBI" id="CHEBI:29035"/>
        <label>1</label>
    </ligand>
</feature>
<dbReference type="PANTHER" id="PTHR11963:SF23">
    <property type="entry name" value="CYTOSOL AMINOPEPTIDASE"/>
    <property type="match status" value="1"/>
</dbReference>
<keyword evidence="4 8" id="KW-0031">Aminopeptidase</keyword>
<keyword evidence="7 8" id="KW-0464">Manganese</keyword>
<feature type="active site" evidence="8">
    <location>
        <position position="254"/>
    </location>
</feature>
<dbReference type="HAMAP" id="MF_00181">
    <property type="entry name" value="Cytosol_peptidase_M17"/>
    <property type="match status" value="1"/>
</dbReference>
<organism evidence="10 11">
    <name type="scientific">Snodgrassella alvi SCGC AB-598-J21</name>
    <dbReference type="NCBI Taxonomy" id="1385367"/>
    <lineage>
        <taxon>Bacteria</taxon>
        <taxon>Pseudomonadati</taxon>
        <taxon>Pseudomonadota</taxon>
        <taxon>Betaproteobacteria</taxon>
        <taxon>Neisseriales</taxon>
        <taxon>Neisseriaceae</taxon>
        <taxon>Snodgrassella</taxon>
    </lineage>
</organism>
<feature type="binding site" evidence="8">
    <location>
        <position position="242"/>
    </location>
    <ligand>
        <name>Mn(2+)</name>
        <dbReference type="ChEBI" id="CHEBI:29035"/>
        <label>2</label>
    </ligand>
</feature>
<evidence type="ECO:0000256" key="6">
    <source>
        <dbReference type="ARBA" id="ARBA00022801"/>
    </source>
</evidence>
<dbReference type="InterPro" id="IPR011356">
    <property type="entry name" value="Leucine_aapep/pepB"/>
</dbReference>
<feature type="binding site" evidence="8">
    <location>
        <position position="265"/>
    </location>
    <ligand>
        <name>Mn(2+)</name>
        <dbReference type="ChEBI" id="CHEBI:29035"/>
        <label>2</label>
    </ligand>
</feature>
<reference evidence="10 11" key="1">
    <citation type="journal article" date="2014" name="PLoS Genet.">
        <title>Hidden diversity in honey bee gut symbionts detected by single-cell genomics.</title>
        <authorList>
            <person name="Engel P."/>
            <person name="Stepanauskas R."/>
            <person name="Moran N."/>
        </authorList>
    </citation>
    <scope>NUCLEOTIDE SEQUENCE [LARGE SCALE GENOMIC DNA]</scope>
    <source>
        <strain evidence="10 11">SCGC AB-598-J21</strain>
    </source>
</reference>
<dbReference type="EMBL" id="AVQL01000454">
    <property type="protein sequence ID" value="KEQ00132.1"/>
    <property type="molecule type" value="Genomic_DNA"/>
</dbReference>
<evidence type="ECO:0000313" key="11">
    <source>
        <dbReference type="Proteomes" id="UP000027644"/>
    </source>
</evidence>
<evidence type="ECO:0000256" key="4">
    <source>
        <dbReference type="ARBA" id="ARBA00022438"/>
    </source>
</evidence>